<dbReference type="STRING" id="525640.SAMN04487971_10642"/>
<keyword evidence="1" id="KW-0175">Coiled coil</keyword>
<dbReference type="EMBL" id="FNGE01000006">
    <property type="protein sequence ID" value="SDL08354.1"/>
    <property type="molecule type" value="Genomic_DNA"/>
</dbReference>
<sequence>MARLRSVEAQQDEARNRALTLQARLAATEAQRDEMTDLAETRWATIEELQDHAAQLQAHLQATEQTLAETSAWLERERNTVLKPIYRRLYRLGGRSMRRVLPGRPSNASSAACRCRGASRGH</sequence>
<organism evidence="3 4">
    <name type="scientific">Paracoccus chinensis</name>
    <dbReference type="NCBI Taxonomy" id="525640"/>
    <lineage>
        <taxon>Bacteria</taxon>
        <taxon>Pseudomonadati</taxon>
        <taxon>Pseudomonadota</taxon>
        <taxon>Alphaproteobacteria</taxon>
        <taxon>Rhodobacterales</taxon>
        <taxon>Paracoccaceae</taxon>
        <taxon>Paracoccus</taxon>
    </lineage>
</organism>
<evidence type="ECO:0000256" key="1">
    <source>
        <dbReference type="SAM" id="Coils"/>
    </source>
</evidence>
<protein>
    <submittedName>
        <fullName evidence="3">Uncharacterized protein</fullName>
    </submittedName>
</protein>
<proteinExistence type="predicted"/>
<name>A0A1G9H6G7_9RHOB</name>
<dbReference type="AlphaFoldDB" id="A0A1G9H6G7"/>
<dbReference type="Gene3D" id="1.10.287.1490">
    <property type="match status" value="1"/>
</dbReference>
<reference evidence="4" key="1">
    <citation type="submission" date="2016-10" db="EMBL/GenBank/DDBJ databases">
        <authorList>
            <person name="Varghese N."/>
            <person name="Submissions S."/>
        </authorList>
    </citation>
    <scope>NUCLEOTIDE SEQUENCE [LARGE SCALE GENOMIC DNA]</scope>
    <source>
        <strain evidence="4">CGMCC 1.7655</strain>
    </source>
</reference>
<accession>A0A1G9H6G7</accession>
<feature type="coiled-coil region" evidence="1">
    <location>
        <begin position="4"/>
        <end position="66"/>
    </location>
</feature>
<evidence type="ECO:0000313" key="4">
    <source>
        <dbReference type="Proteomes" id="UP000199555"/>
    </source>
</evidence>
<feature type="region of interest" description="Disordered" evidence="2">
    <location>
        <begin position="101"/>
        <end position="122"/>
    </location>
</feature>
<dbReference type="Proteomes" id="UP000199555">
    <property type="component" value="Unassembled WGS sequence"/>
</dbReference>
<gene>
    <name evidence="3" type="ORF">SAMN04487971_10642</name>
</gene>
<keyword evidence="4" id="KW-1185">Reference proteome</keyword>
<evidence type="ECO:0000256" key="2">
    <source>
        <dbReference type="SAM" id="MobiDB-lite"/>
    </source>
</evidence>
<evidence type="ECO:0000313" key="3">
    <source>
        <dbReference type="EMBL" id="SDL08354.1"/>
    </source>
</evidence>